<evidence type="ECO:0000313" key="1">
    <source>
        <dbReference type="EMBL" id="SOD90282.1"/>
    </source>
</evidence>
<dbReference type="RefSeq" id="WP_245877875.1">
    <property type="nucleotide sequence ID" value="NZ_OCNH01000002.1"/>
</dbReference>
<organism evidence="1 2">
    <name type="scientific">Spirosoma fluviale</name>
    <dbReference type="NCBI Taxonomy" id="1597977"/>
    <lineage>
        <taxon>Bacteria</taxon>
        <taxon>Pseudomonadati</taxon>
        <taxon>Bacteroidota</taxon>
        <taxon>Cytophagia</taxon>
        <taxon>Cytophagales</taxon>
        <taxon>Cytophagaceae</taxon>
        <taxon>Spirosoma</taxon>
    </lineage>
</organism>
<keyword evidence="2" id="KW-1185">Reference proteome</keyword>
<sequence length="95" mass="11203">MLLDYCRLYPQASSALKQWYAELYEQEFANFNELKATYGNASVVADDRVVFNIMGNKYRLVVRMVFAFKTIQIKWFGTHAEYDKIDVATVQYERP</sequence>
<dbReference type="GO" id="GO:0110001">
    <property type="term" value="C:toxin-antitoxin complex"/>
    <property type="evidence" value="ECO:0007669"/>
    <property type="project" value="InterPro"/>
</dbReference>
<name>A0A286G471_9BACT</name>
<dbReference type="Proteomes" id="UP000219452">
    <property type="component" value="Unassembled WGS sequence"/>
</dbReference>
<evidence type="ECO:0000313" key="2">
    <source>
        <dbReference type="Proteomes" id="UP000219452"/>
    </source>
</evidence>
<dbReference type="EMBL" id="OCNH01000002">
    <property type="protein sequence ID" value="SOD90282.1"/>
    <property type="molecule type" value="Genomic_DNA"/>
</dbReference>
<dbReference type="GO" id="GO:0004519">
    <property type="term" value="F:endonuclease activity"/>
    <property type="evidence" value="ECO:0007669"/>
    <property type="project" value="InterPro"/>
</dbReference>
<gene>
    <name evidence="1" type="ORF">SAMN06269250_3362</name>
</gene>
<dbReference type="AlphaFoldDB" id="A0A286G471"/>
<dbReference type="GO" id="GO:0003723">
    <property type="term" value="F:RNA binding"/>
    <property type="evidence" value="ECO:0007669"/>
    <property type="project" value="InterPro"/>
</dbReference>
<dbReference type="Pfam" id="PF09907">
    <property type="entry name" value="HigB_toxin"/>
    <property type="match status" value="1"/>
</dbReference>
<reference evidence="2" key="1">
    <citation type="submission" date="2017-09" db="EMBL/GenBank/DDBJ databases">
        <authorList>
            <person name="Varghese N."/>
            <person name="Submissions S."/>
        </authorList>
    </citation>
    <scope>NUCLEOTIDE SEQUENCE [LARGE SCALE GENOMIC DNA]</scope>
    <source>
        <strain evidence="2">DSM 29961</strain>
    </source>
</reference>
<proteinExistence type="predicted"/>
<accession>A0A286G471</accession>
<protein>
    <submittedName>
        <fullName evidence="1">mRNA interferase HigB</fullName>
    </submittedName>
</protein>
<dbReference type="InterPro" id="IPR018669">
    <property type="entry name" value="Toxin_HigB"/>
</dbReference>